<dbReference type="PRINTS" id="PR01848">
    <property type="entry name" value="U2AUXFACTOR"/>
</dbReference>
<evidence type="ECO:0000259" key="11">
    <source>
        <dbReference type="PROSITE" id="PS50102"/>
    </source>
</evidence>
<evidence type="ECO:0000256" key="7">
    <source>
        <dbReference type="PROSITE-ProRule" id="PRU00176"/>
    </source>
</evidence>
<comment type="caution">
    <text evidence="13">The sequence shown here is derived from an EMBL/GenBank/DDBJ whole genome shotgun (WGS) entry which is preliminary data.</text>
</comment>
<evidence type="ECO:0000256" key="3">
    <source>
        <dbReference type="ARBA" id="ARBA00022771"/>
    </source>
</evidence>
<dbReference type="GO" id="GO:0003677">
    <property type="term" value="F:DNA binding"/>
    <property type="evidence" value="ECO:0007669"/>
    <property type="project" value="UniProtKB-KW"/>
</dbReference>
<dbReference type="PANTHER" id="PTHR12620">
    <property type="entry name" value="U2 SNRNP AUXILIARY FACTOR, SMALL SUBUNIT"/>
    <property type="match status" value="1"/>
</dbReference>
<keyword evidence="5 7" id="KW-0694">RNA-binding</keyword>
<evidence type="ECO:0000313" key="14">
    <source>
        <dbReference type="Proteomes" id="UP001054945"/>
    </source>
</evidence>
<keyword evidence="1 8" id="KW-0479">Metal-binding</keyword>
<evidence type="ECO:0000256" key="2">
    <source>
        <dbReference type="ARBA" id="ARBA00022737"/>
    </source>
</evidence>
<name>A0AAV4RPP5_CAEEX</name>
<feature type="domain" description="C3H1-type" evidence="12">
    <location>
        <begin position="321"/>
        <end position="348"/>
    </location>
</feature>
<protein>
    <submittedName>
        <fullName evidence="13">Uncharacterized protein</fullName>
    </submittedName>
</protein>
<evidence type="ECO:0000256" key="6">
    <source>
        <dbReference type="ARBA" id="ARBA00023125"/>
    </source>
</evidence>
<dbReference type="InterPro" id="IPR012677">
    <property type="entry name" value="Nucleotide-bd_a/b_plait_sf"/>
</dbReference>
<dbReference type="EMBL" id="BPLR01008229">
    <property type="protein sequence ID" value="GIY23069.1"/>
    <property type="molecule type" value="Genomic_DNA"/>
</dbReference>
<dbReference type="GO" id="GO:0089701">
    <property type="term" value="C:U2AF complex"/>
    <property type="evidence" value="ECO:0007669"/>
    <property type="project" value="InterPro"/>
</dbReference>
<proteinExistence type="predicted"/>
<organism evidence="13 14">
    <name type="scientific">Caerostris extrusa</name>
    <name type="common">Bark spider</name>
    <name type="synonym">Caerostris bankana</name>
    <dbReference type="NCBI Taxonomy" id="172846"/>
    <lineage>
        <taxon>Eukaryota</taxon>
        <taxon>Metazoa</taxon>
        <taxon>Ecdysozoa</taxon>
        <taxon>Arthropoda</taxon>
        <taxon>Chelicerata</taxon>
        <taxon>Arachnida</taxon>
        <taxon>Araneae</taxon>
        <taxon>Araneomorphae</taxon>
        <taxon>Entelegynae</taxon>
        <taxon>Araneoidea</taxon>
        <taxon>Araneidae</taxon>
        <taxon>Caerostris</taxon>
    </lineage>
</organism>
<evidence type="ECO:0000259" key="12">
    <source>
        <dbReference type="PROSITE" id="PS50103"/>
    </source>
</evidence>
<dbReference type="SMART" id="SM00356">
    <property type="entry name" value="ZnF_C3H1"/>
    <property type="match status" value="2"/>
</dbReference>
<evidence type="ECO:0000256" key="5">
    <source>
        <dbReference type="ARBA" id="ARBA00022884"/>
    </source>
</evidence>
<dbReference type="InterPro" id="IPR003954">
    <property type="entry name" value="RRM_euk-type"/>
</dbReference>
<feature type="region of interest" description="Disordered" evidence="10">
    <location>
        <begin position="366"/>
        <end position="473"/>
    </location>
</feature>
<feature type="compositionally biased region" description="Basic residues" evidence="10">
    <location>
        <begin position="440"/>
        <end position="451"/>
    </location>
</feature>
<dbReference type="SUPFAM" id="SSF54928">
    <property type="entry name" value="RNA-binding domain, RBD"/>
    <property type="match status" value="1"/>
</dbReference>
<feature type="compositionally biased region" description="Polar residues" evidence="10">
    <location>
        <begin position="453"/>
        <end position="462"/>
    </location>
</feature>
<keyword evidence="3 8" id="KW-0863">Zinc-finger</keyword>
<dbReference type="InterPro" id="IPR000571">
    <property type="entry name" value="Znf_CCCH"/>
</dbReference>
<dbReference type="Gene3D" id="3.30.70.330">
    <property type="match status" value="1"/>
</dbReference>
<dbReference type="InterPro" id="IPR035979">
    <property type="entry name" value="RBD_domain_sf"/>
</dbReference>
<evidence type="ECO:0000256" key="1">
    <source>
        <dbReference type="ARBA" id="ARBA00022723"/>
    </source>
</evidence>
<gene>
    <name evidence="13" type="primary">ZRSR2P1</name>
    <name evidence="13" type="ORF">CEXT_204041</name>
</gene>
<keyword evidence="4 8" id="KW-0862">Zinc</keyword>
<feature type="domain" description="C3H1-type" evidence="12">
    <location>
        <begin position="181"/>
        <end position="209"/>
    </location>
</feature>
<keyword evidence="6" id="KW-0238">DNA-binding</keyword>
<dbReference type="SMART" id="SM00361">
    <property type="entry name" value="RRM_1"/>
    <property type="match status" value="1"/>
</dbReference>
<keyword evidence="14" id="KW-1185">Reference proteome</keyword>
<dbReference type="Proteomes" id="UP001054945">
    <property type="component" value="Unassembled WGS sequence"/>
</dbReference>
<evidence type="ECO:0000256" key="10">
    <source>
        <dbReference type="SAM" id="MobiDB-lite"/>
    </source>
</evidence>
<dbReference type="FunFam" id="3.30.70.330:FF:000318">
    <property type="entry name" value="Zinc finger CCCH domain-containing protein 5"/>
    <property type="match status" value="1"/>
</dbReference>
<feature type="compositionally biased region" description="Basic and acidic residues" evidence="10">
    <location>
        <begin position="390"/>
        <end position="402"/>
    </location>
</feature>
<feature type="coiled-coil region" evidence="9">
    <location>
        <begin position="89"/>
        <end position="141"/>
    </location>
</feature>
<evidence type="ECO:0000256" key="4">
    <source>
        <dbReference type="ARBA" id="ARBA00022833"/>
    </source>
</evidence>
<feature type="zinc finger region" description="C3H1-type" evidence="8">
    <location>
        <begin position="321"/>
        <end position="348"/>
    </location>
</feature>
<dbReference type="Pfam" id="PF00076">
    <property type="entry name" value="RRM_1"/>
    <property type="match status" value="1"/>
</dbReference>
<dbReference type="PROSITE" id="PS50102">
    <property type="entry name" value="RRM"/>
    <property type="match status" value="1"/>
</dbReference>
<dbReference type="GO" id="GO:0000398">
    <property type="term" value="P:mRNA splicing, via spliceosome"/>
    <property type="evidence" value="ECO:0007669"/>
    <property type="project" value="InterPro"/>
</dbReference>
<sequence>MNSAIVKVVKLSHKQFRAMLKKYRRKKKRQILAKEREQEESLEQQRRENSPNFKEREEDRRRNSELYDQFEEHERIRNHKMWLVREEQAQNEFRKRKEYQEQRRIKEEEERKRMLAEFELLQEMESKQEEEKKKIQSQKGEQETIFYVMMICEALQNALTNLSKDDGPWHNPIAPENYHPGVERQQCQFFAKTGCCRFGERCSRGHIYPTISTTLLIKGMYSHFSIGHTERDDFDTDNALEYEEKERYQDFKNFYFDVLPEFKKCGKVLQFKVCSNHEPHLRGNVYVQFSNEEETVKAYQQFNGRYYAGKQLTCEFTNVIKWRSAICGLYFRRLCPKGLNCNFLHCFKNPTSEFWEADRDLPVLETSNGSHSRSSHSRHNSERNSSYRSHVSESRRYRRDNTPEYSSSRRYRPDPESDSEEYNNSSRRQDSERRHDSLHKSHRKKKRRRSRSGTPLSDYTPESNHKKSKKKKSNYIFNVHHTFHIFKY</sequence>
<keyword evidence="9" id="KW-0175">Coiled coil</keyword>
<feature type="region of interest" description="Disordered" evidence="10">
    <location>
        <begin position="27"/>
        <end position="64"/>
    </location>
</feature>
<dbReference type="GO" id="GO:0008270">
    <property type="term" value="F:zinc ion binding"/>
    <property type="evidence" value="ECO:0007669"/>
    <property type="project" value="UniProtKB-KW"/>
</dbReference>
<accession>A0AAV4RPP5</accession>
<reference evidence="13 14" key="1">
    <citation type="submission" date="2021-06" db="EMBL/GenBank/DDBJ databases">
        <title>Caerostris extrusa draft genome.</title>
        <authorList>
            <person name="Kono N."/>
            <person name="Arakawa K."/>
        </authorList>
    </citation>
    <scope>NUCLEOTIDE SEQUENCE [LARGE SCALE GENOMIC DNA]</scope>
</reference>
<dbReference type="PROSITE" id="PS50103">
    <property type="entry name" value="ZF_C3H1"/>
    <property type="match status" value="2"/>
</dbReference>
<dbReference type="AlphaFoldDB" id="A0AAV4RPP5"/>
<evidence type="ECO:0000256" key="9">
    <source>
        <dbReference type="SAM" id="Coils"/>
    </source>
</evidence>
<dbReference type="InterPro" id="IPR000504">
    <property type="entry name" value="RRM_dom"/>
</dbReference>
<evidence type="ECO:0000256" key="8">
    <source>
        <dbReference type="PROSITE-ProRule" id="PRU00723"/>
    </source>
</evidence>
<feature type="zinc finger region" description="C3H1-type" evidence="8">
    <location>
        <begin position="181"/>
        <end position="209"/>
    </location>
</feature>
<dbReference type="InterPro" id="IPR009145">
    <property type="entry name" value="U2AF_small"/>
</dbReference>
<dbReference type="CDD" id="cd12540">
    <property type="entry name" value="RRM_U2AFBPL"/>
    <property type="match status" value="1"/>
</dbReference>
<keyword evidence="2" id="KW-0677">Repeat</keyword>
<feature type="domain" description="RRM" evidence="11">
    <location>
        <begin position="213"/>
        <end position="319"/>
    </location>
</feature>
<feature type="compositionally biased region" description="Basic and acidic residues" evidence="10">
    <location>
        <begin position="32"/>
        <end position="64"/>
    </location>
</feature>
<feature type="compositionally biased region" description="Basic and acidic residues" evidence="10">
    <location>
        <begin position="427"/>
        <end position="439"/>
    </location>
</feature>
<dbReference type="GO" id="GO:0003723">
    <property type="term" value="F:RNA binding"/>
    <property type="evidence" value="ECO:0007669"/>
    <property type="project" value="UniProtKB-UniRule"/>
</dbReference>
<evidence type="ECO:0000313" key="13">
    <source>
        <dbReference type="EMBL" id="GIY23069.1"/>
    </source>
</evidence>